<evidence type="ECO:0000313" key="8">
    <source>
        <dbReference type="EMBL" id="CAK7324760.1"/>
    </source>
</evidence>
<dbReference type="InterPro" id="IPR013116">
    <property type="entry name" value="KARI_N"/>
</dbReference>
<dbReference type="InterPro" id="IPR036291">
    <property type="entry name" value="NAD(P)-bd_dom_sf"/>
</dbReference>
<feature type="transmembrane region" description="Helical" evidence="5">
    <location>
        <begin position="205"/>
        <end position="224"/>
    </location>
</feature>
<evidence type="ECO:0000256" key="3">
    <source>
        <dbReference type="ARBA" id="ARBA00022989"/>
    </source>
</evidence>
<evidence type="ECO:0000256" key="2">
    <source>
        <dbReference type="ARBA" id="ARBA00022692"/>
    </source>
</evidence>
<dbReference type="PROSITE" id="PS50893">
    <property type="entry name" value="ABC_TRANSPORTER_2"/>
    <property type="match status" value="1"/>
</dbReference>
<evidence type="ECO:0000256" key="5">
    <source>
        <dbReference type="SAM" id="Phobius"/>
    </source>
</evidence>
<comment type="subcellular location">
    <subcellularLocation>
        <location evidence="1">Membrane</location>
        <topology evidence="1">Multi-pass membrane protein</topology>
    </subcellularLocation>
</comment>
<dbReference type="GO" id="GO:0016887">
    <property type="term" value="F:ATP hydrolysis activity"/>
    <property type="evidence" value="ECO:0007669"/>
    <property type="project" value="InterPro"/>
</dbReference>
<dbReference type="GO" id="GO:0016020">
    <property type="term" value="C:membrane"/>
    <property type="evidence" value="ECO:0007669"/>
    <property type="project" value="UniProtKB-SubCell"/>
</dbReference>
<sequence length="1065" mass="115482">MTKKDQIKKPLSSRLRDLSSMTTLVSSKNLSSMDLMSSCGQSLQESGRLHKKEEISPAGGQEKELRFETHCTVSAPLPFFNAPPKSSNSIGYLQHGQWLLLVILFAHVLKNFTKLLKNSNGIGGDGGGDCAGDGTANIESPPPRTVIPGLHTCFESSKKISPSGYVRETRFAFHCNVSAFLVSAGALSKFLASWLGFPSKILPNLIPWIIFILVVVLLIIASIAKRRGDGYVGHNNGGSVVAVEKVLVARAKPLASLDLKTSVFNKEKIILNGHDENKLLTSLIHYKGSVQAQNLRDSLAEARSDIKVKVGLRKDSCSSVEARGAGFTEENDTLGDNWETISGSGLVLLLISDAAQNKLLTSLIHYKGSVQAQNLSDSLAEAMSDIKFKVGLRKDSCSFAEARGAGFTGERYFALLYSARLRLRGSLHTAAARVNELLKELGLEYVANVRIGSESSRGISSGESSVGVDLVHEPAILLIDEPTSGLDSASALHIVLLLKSMAIKQDKTSILTIHQRGFQILELFDKILLLLNGTILHHGSLHLLEQRLTFAGHSIPRHVNVLEFAIEMTEALGMEDSEEGEIEDTDVAQDYEHIRRNPNQYSNIEETIYSNGRFKEVLILGQRFSNIICRTNQLFAPRILQAVLGGVVLGTIFMNATNDSKRLKLQTQIGFFAFSLTFLLSSTTKGLPIFLQERRILMRETSKGAYSVSSYVVSNTPLQHPSILGSWIEKGNGWVKILLASGDKKEKISPAGKEKETQGEAHCDVSVTRKSMQSAPESGMVSSIPKKIGDTFGTFWAGGGTAKRVLEPGEKEPLTSLNCQTSVFKEEKITLGGQDEYIVRGGRDLFHLLPDAFKGIKQIGVIVWGSQGAAQAQNLRDSLAEAKSDIKVKIGLRTGSCSFAEARACGFTEENDTLGDICETVSGSDLVLLLISDAAQADDYKKVLSQMKPNSILGLSDGFHLGHLQSMKLDFPKNIGVITVCPKGIGPSVRRLYVQGKEINGAGINSSFAVHQDIDGRATDVALALSVAIGSLLTFATTLEQEYKSDILREQGECSSLHFISAPAA</sequence>
<dbReference type="Gene3D" id="3.40.50.300">
    <property type="entry name" value="P-loop containing nucleotide triphosphate hydrolases"/>
    <property type="match status" value="1"/>
</dbReference>
<dbReference type="Pfam" id="PF07991">
    <property type="entry name" value="KARI_N"/>
    <property type="match status" value="1"/>
</dbReference>
<dbReference type="GO" id="GO:0004455">
    <property type="term" value="F:ketol-acid reductoisomerase activity"/>
    <property type="evidence" value="ECO:0007669"/>
    <property type="project" value="TreeGrafter"/>
</dbReference>
<dbReference type="PANTHER" id="PTHR21371">
    <property type="entry name" value="KETOL-ACID REDUCTOISOMERASE, MITOCHONDRIAL"/>
    <property type="match status" value="1"/>
</dbReference>
<evidence type="ECO:0000259" key="6">
    <source>
        <dbReference type="PROSITE" id="PS50893"/>
    </source>
</evidence>
<feature type="transmembrane region" description="Helical" evidence="5">
    <location>
        <begin position="639"/>
        <end position="657"/>
    </location>
</feature>
<keyword evidence="9" id="KW-1185">Reference proteome</keyword>
<dbReference type="PANTHER" id="PTHR21371:SF1">
    <property type="entry name" value="KETOL-ACID REDUCTOISOMERASE, MITOCHONDRIAL"/>
    <property type="match status" value="1"/>
</dbReference>
<dbReference type="GO" id="GO:0140359">
    <property type="term" value="F:ABC-type transporter activity"/>
    <property type="evidence" value="ECO:0007669"/>
    <property type="project" value="InterPro"/>
</dbReference>
<dbReference type="GO" id="GO:0005739">
    <property type="term" value="C:mitochondrion"/>
    <property type="evidence" value="ECO:0007669"/>
    <property type="project" value="TreeGrafter"/>
</dbReference>
<evidence type="ECO:0000259" key="7">
    <source>
        <dbReference type="PROSITE" id="PS51850"/>
    </source>
</evidence>
<dbReference type="FunFam" id="3.40.50.720:FF:000146">
    <property type="entry name" value="Ketol-acid reductoisomerase"/>
    <property type="match status" value="1"/>
</dbReference>
<dbReference type="SUPFAM" id="SSF52540">
    <property type="entry name" value="P-loop containing nucleoside triphosphate hydrolases"/>
    <property type="match status" value="1"/>
</dbReference>
<dbReference type="Pfam" id="PF01061">
    <property type="entry name" value="ABC2_membrane"/>
    <property type="match status" value="1"/>
</dbReference>
<dbReference type="InterPro" id="IPR003439">
    <property type="entry name" value="ABC_transporter-like_ATP-bd"/>
</dbReference>
<keyword evidence="2 5" id="KW-0812">Transmembrane</keyword>
<protein>
    <submittedName>
        <fullName evidence="8">Uncharacterized protein</fullName>
    </submittedName>
</protein>
<feature type="domain" description="ABC transporter" evidence="6">
    <location>
        <begin position="290"/>
        <end position="557"/>
    </location>
</feature>
<dbReference type="EMBL" id="CAWUPB010000653">
    <property type="protein sequence ID" value="CAK7324760.1"/>
    <property type="molecule type" value="Genomic_DNA"/>
</dbReference>
<accession>A0AAV1QWS7</accession>
<keyword evidence="3 5" id="KW-1133">Transmembrane helix</keyword>
<name>A0AAV1QWS7_9ROSI</name>
<dbReference type="GO" id="GO:0009507">
    <property type="term" value="C:chloroplast"/>
    <property type="evidence" value="ECO:0007669"/>
    <property type="project" value="TreeGrafter"/>
</dbReference>
<dbReference type="InterPro" id="IPR013023">
    <property type="entry name" value="KARI"/>
</dbReference>
<evidence type="ECO:0000313" key="9">
    <source>
        <dbReference type="Proteomes" id="UP001314170"/>
    </source>
</evidence>
<reference evidence="8 9" key="1">
    <citation type="submission" date="2024-01" db="EMBL/GenBank/DDBJ databases">
        <authorList>
            <person name="Waweru B."/>
        </authorList>
    </citation>
    <scope>NUCLEOTIDE SEQUENCE [LARGE SCALE GENOMIC DNA]</scope>
</reference>
<dbReference type="GO" id="GO:0005524">
    <property type="term" value="F:ATP binding"/>
    <property type="evidence" value="ECO:0007669"/>
    <property type="project" value="InterPro"/>
</dbReference>
<feature type="transmembrane region" description="Helical" evidence="5">
    <location>
        <begin position="669"/>
        <end position="691"/>
    </location>
</feature>
<comment type="caution">
    <text evidence="8">The sequence shown here is derived from an EMBL/GenBank/DDBJ whole genome shotgun (WGS) entry which is preliminary data.</text>
</comment>
<dbReference type="AlphaFoldDB" id="A0AAV1QWS7"/>
<feature type="domain" description="KARI N-terminal Rossmann" evidence="7">
    <location>
        <begin position="839"/>
        <end position="1037"/>
    </location>
</feature>
<organism evidence="8 9">
    <name type="scientific">Dovyalis caffra</name>
    <dbReference type="NCBI Taxonomy" id="77055"/>
    <lineage>
        <taxon>Eukaryota</taxon>
        <taxon>Viridiplantae</taxon>
        <taxon>Streptophyta</taxon>
        <taxon>Embryophyta</taxon>
        <taxon>Tracheophyta</taxon>
        <taxon>Spermatophyta</taxon>
        <taxon>Magnoliopsida</taxon>
        <taxon>eudicotyledons</taxon>
        <taxon>Gunneridae</taxon>
        <taxon>Pentapetalae</taxon>
        <taxon>rosids</taxon>
        <taxon>fabids</taxon>
        <taxon>Malpighiales</taxon>
        <taxon>Salicaceae</taxon>
        <taxon>Flacourtieae</taxon>
        <taxon>Dovyalis</taxon>
    </lineage>
</organism>
<evidence type="ECO:0000256" key="1">
    <source>
        <dbReference type="ARBA" id="ARBA00004141"/>
    </source>
</evidence>
<dbReference type="InterPro" id="IPR013525">
    <property type="entry name" value="ABC2_TM"/>
</dbReference>
<dbReference type="GO" id="GO:0009099">
    <property type="term" value="P:L-valine biosynthetic process"/>
    <property type="evidence" value="ECO:0007669"/>
    <property type="project" value="TreeGrafter"/>
</dbReference>
<dbReference type="GO" id="GO:0009097">
    <property type="term" value="P:isoleucine biosynthetic process"/>
    <property type="evidence" value="ECO:0007669"/>
    <property type="project" value="TreeGrafter"/>
</dbReference>
<dbReference type="InterPro" id="IPR027417">
    <property type="entry name" value="P-loop_NTPase"/>
</dbReference>
<dbReference type="Proteomes" id="UP001314170">
    <property type="component" value="Unassembled WGS sequence"/>
</dbReference>
<dbReference type="PROSITE" id="PS51850">
    <property type="entry name" value="KARI_N"/>
    <property type="match status" value="1"/>
</dbReference>
<gene>
    <name evidence="8" type="ORF">DCAF_LOCUS2426</name>
</gene>
<dbReference type="SUPFAM" id="SSF51735">
    <property type="entry name" value="NAD(P)-binding Rossmann-fold domains"/>
    <property type="match status" value="2"/>
</dbReference>
<proteinExistence type="predicted"/>
<keyword evidence="4 5" id="KW-0472">Membrane</keyword>
<evidence type="ECO:0000256" key="4">
    <source>
        <dbReference type="ARBA" id="ARBA00023136"/>
    </source>
</evidence>
<dbReference type="Gene3D" id="3.40.50.720">
    <property type="entry name" value="NAD(P)-binding Rossmann-like Domain"/>
    <property type="match status" value="3"/>
</dbReference>